<dbReference type="GO" id="GO:0003941">
    <property type="term" value="F:L-serine ammonia-lyase activity"/>
    <property type="evidence" value="ECO:0007669"/>
    <property type="project" value="UniProtKB-EC"/>
</dbReference>
<dbReference type="NCBIfam" id="TIGR00720">
    <property type="entry name" value="sda_mono"/>
    <property type="match status" value="1"/>
</dbReference>
<dbReference type="InterPro" id="IPR005131">
    <property type="entry name" value="Ser_deHydtase_bsu"/>
</dbReference>
<dbReference type="EMBL" id="JACOIK010000002">
    <property type="protein sequence ID" value="MBD1432027.1"/>
    <property type="molecule type" value="Genomic_DNA"/>
</dbReference>
<evidence type="ECO:0000256" key="8">
    <source>
        <dbReference type="ARBA" id="ARBA00023014"/>
    </source>
</evidence>
<gene>
    <name evidence="14" type="ORF">H8B06_04250</name>
</gene>
<comment type="cofactor">
    <cofactor evidence="1 11">
        <name>[4Fe-4S] cluster</name>
        <dbReference type="ChEBI" id="CHEBI:49883"/>
    </cofactor>
</comment>
<dbReference type="Pfam" id="PF03313">
    <property type="entry name" value="SDH_alpha"/>
    <property type="match status" value="1"/>
</dbReference>
<evidence type="ECO:0000256" key="10">
    <source>
        <dbReference type="ARBA" id="ARBA00049406"/>
    </source>
</evidence>
<keyword evidence="9 11" id="KW-0456">Lyase</keyword>
<evidence type="ECO:0000256" key="11">
    <source>
        <dbReference type="RuleBase" id="RU366059"/>
    </source>
</evidence>
<dbReference type="PANTHER" id="PTHR30182:SF1">
    <property type="entry name" value="L-SERINE DEHYDRATASE 1"/>
    <property type="match status" value="1"/>
</dbReference>
<evidence type="ECO:0000256" key="3">
    <source>
        <dbReference type="ARBA" id="ARBA00008636"/>
    </source>
</evidence>
<keyword evidence="6 11" id="KW-0479">Metal-binding</keyword>
<feature type="domain" description="Serine dehydratase beta chain" evidence="13">
    <location>
        <begin position="7"/>
        <end position="159"/>
    </location>
</feature>
<feature type="domain" description="Serine dehydratase-like alpha subunit" evidence="12">
    <location>
        <begin position="187"/>
        <end position="465"/>
    </location>
</feature>
<name>A0ABR7YL35_9SPHI</name>
<dbReference type="Pfam" id="PF03315">
    <property type="entry name" value="SDH_beta"/>
    <property type="match status" value="1"/>
</dbReference>
<comment type="catalytic activity">
    <reaction evidence="10 11">
        <text>L-serine = pyruvate + NH4(+)</text>
        <dbReference type="Rhea" id="RHEA:19169"/>
        <dbReference type="ChEBI" id="CHEBI:15361"/>
        <dbReference type="ChEBI" id="CHEBI:28938"/>
        <dbReference type="ChEBI" id="CHEBI:33384"/>
        <dbReference type="EC" id="4.3.1.17"/>
    </reaction>
</comment>
<keyword evidence="15" id="KW-1185">Reference proteome</keyword>
<evidence type="ECO:0000256" key="5">
    <source>
        <dbReference type="ARBA" id="ARBA00022485"/>
    </source>
</evidence>
<evidence type="ECO:0000259" key="13">
    <source>
        <dbReference type="Pfam" id="PF03315"/>
    </source>
</evidence>
<evidence type="ECO:0000256" key="4">
    <source>
        <dbReference type="ARBA" id="ARBA00022432"/>
    </source>
</evidence>
<proteinExistence type="inferred from homology"/>
<dbReference type="InterPro" id="IPR029009">
    <property type="entry name" value="ASB_dom_sf"/>
</dbReference>
<protein>
    <recommendedName>
        <fullName evidence="11">L-serine dehydratase</fullName>
        <ecNumber evidence="11">4.3.1.17</ecNumber>
    </recommendedName>
</protein>
<keyword evidence="4 11" id="KW-0312">Gluconeogenesis</keyword>
<dbReference type="Gene3D" id="3.30.1330.90">
    <property type="entry name" value="D-3-phosphoglycerate dehydrogenase, domain 3"/>
    <property type="match status" value="1"/>
</dbReference>
<organism evidence="14 15">
    <name type="scientific">Sphingobacterium micropteri</name>
    <dbReference type="NCBI Taxonomy" id="2763501"/>
    <lineage>
        <taxon>Bacteria</taxon>
        <taxon>Pseudomonadati</taxon>
        <taxon>Bacteroidota</taxon>
        <taxon>Sphingobacteriia</taxon>
        <taxon>Sphingobacteriales</taxon>
        <taxon>Sphingobacteriaceae</taxon>
        <taxon>Sphingobacterium</taxon>
    </lineage>
</organism>
<comment type="caution">
    <text evidence="14">The sequence shown here is derived from an EMBL/GenBank/DDBJ whole genome shotgun (WGS) entry which is preliminary data.</text>
</comment>
<evidence type="ECO:0000256" key="1">
    <source>
        <dbReference type="ARBA" id="ARBA00001966"/>
    </source>
</evidence>
<dbReference type="InterPro" id="IPR051318">
    <property type="entry name" value="Fe-S_L-Ser"/>
</dbReference>
<dbReference type="PANTHER" id="PTHR30182">
    <property type="entry name" value="L-SERINE DEHYDRATASE"/>
    <property type="match status" value="1"/>
</dbReference>
<evidence type="ECO:0000256" key="6">
    <source>
        <dbReference type="ARBA" id="ARBA00022723"/>
    </source>
</evidence>
<evidence type="ECO:0000259" key="12">
    <source>
        <dbReference type="Pfam" id="PF03313"/>
    </source>
</evidence>
<evidence type="ECO:0000256" key="2">
    <source>
        <dbReference type="ARBA" id="ARBA00004742"/>
    </source>
</evidence>
<keyword evidence="8 11" id="KW-0411">Iron-sulfur</keyword>
<dbReference type="Proteomes" id="UP000602759">
    <property type="component" value="Unassembled WGS sequence"/>
</dbReference>
<comment type="pathway">
    <text evidence="2">Carbohydrate biosynthesis; gluconeogenesis.</text>
</comment>
<reference evidence="14 15" key="1">
    <citation type="submission" date="2020-08" db="EMBL/GenBank/DDBJ databases">
        <title>Sphingobacterium sp. DN00404 isolated from aquaculture water.</title>
        <authorList>
            <person name="Zhang M."/>
        </authorList>
    </citation>
    <scope>NUCLEOTIDE SEQUENCE [LARGE SCALE GENOMIC DNA]</scope>
    <source>
        <strain evidence="14 15">DN00404</strain>
    </source>
</reference>
<comment type="similarity">
    <text evidence="3 11">Belongs to the iron-sulfur dependent L-serine dehydratase family.</text>
</comment>
<dbReference type="InterPro" id="IPR004644">
    <property type="entry name" value="Fe-S_L-Ser_mono"/>
</dbReference>
<dbReference type="RefSeq" id="WP_190993045.1">
    <property type="nucleotide sequence ID" value="NZ_JACOIK010000002.1"/>
</dbReference>
<accession>A0ABR7YL35</accession>
<keyword evidence="5 11" id="KW-0004">4Fe-4S</keyword>
<dbReference type="InterPro" id="IPR005130">
    <property type="entry name" value="Ser_deHydtase-like_asu"/>
</dbReference>
<evidence type="ECO:0000256" key="7">
    <source>
        <dbReference type="ARBA" id="ARBA00023004"/>
    </source>
</evidence>
<evidence type="ECO:0000313" key="15">
    <source>
        <dbReference type="Proteomes" id="UP000602759"/>
    </source>
</evidence>
<dbReference type="SUPFAM" id="SSF143548">
    <property type="entry name" value="Serine metabolism enzymes domain"/>
    <property type="match status" value="1"/>
</dbReference>
<keyword evidence="7 11" id="KW-0408">Iron</keyword>
<dbReference type="EC" id="4.3.1.17" evidence="11"/>
<evidence type="ECO:0000313" key="14">
    <source>
        <dbReference type="EMBL" id="MBD1432027.1"/>
    </source>
</evidence>
<evidence type="ECO:0000256" key="9">
    <source>
        <dbReference type="ARBA" id="ARBA00023239"/>
    </source>
</evidence>
<sequence>MVKEQISIFDMFKIGIGPSSSHTLGPWRAAQRFIETLKNKKILQRVEGIHILLYGSLAKTGRGHGTDIAVLLGLSGDDPVTFDVHQVMPKVQEIKSSGKLDLGGEYRINFSYATNLLFLFTKSLPFHPNAVTFQALLADGKAVSETYYSIGGGFVVQEDDTAGVLQEVDLVFPVDTAQELIMWCMRTGLKISELVMENELAWRSEEETKKGIMEIFHAIKDCIYKGCHTTGVLPGGLHVERRASKMNERLLKKRGYRDYESWVHAIREGGKDFGYILDWVSCFALAVNEENASFGRVVTAPTNGASGVIPAVLQYYITFHDAYKEEKIIQFMATASEIGSIFKKGATISAAMGGCQAEIGVSSAMAAGALAECLGGSQRQVLMAAEIAMEHHLGLTCDPIGGLVQVPCIERNTMGAVKAITAAQLALNSNPDKAKVSLDAVVSTMWETAQDMNVKYKETADGGLAIKVPLSLPEC</sequence>